<gene>
    <name evidence="1" type="ORF">DPK62_18930</name>
    <name evidence="2" type="ORF">G4I95_001866</name>
</gene>
<dbReference type="Proteomes" id="UP000839639">
    <property type="component" value="Unassembled WGS sequence"/>
</dbReference>
<name>A0A5W2LX94_SALET</name>
<proteinExistence type="predicted"/>
<comment type="caution">
    <text evidence="1">The sequence shown here is derived from an EMBL/GenBank/DDBJ whole genome shotgun (WGS) entry which is preliminary data.</text>
</comment>
<evidence type="ECO:0000313" key="1">
    <source>
        <dbReference type="EMBL" id="EBW4470596.1"/>
    </source>
</evidence>
<dbReference type="AlphaFoldDB" id="A0A5W2LX94"/>
<dbReference type="EMBL" id="AAHIJD010000039">
    <property type="protein sequence ID" value="EBW4470596.1"/>
    <property type="molecule type" value="Genomic_DNA"/>
</dbReference>
<reference evidence="2" key="3">
    <citation type="submission" date="2018-07" db="EMBL/GenBank/DDBJ databases">
        <authorList>
            <consortium name="NCBI Pathogen Detection Project"/>
        </authorList>
    </citation>
    <scope>NUCLEOTIDE SEQUENCE</scope>
    <source>
        <strain evidence="2">10-8458</strain>
    </source>
</reference>
<reference evidence="1" key="2">
    <citation type="submission" date="2018-06" db="EMBL/GenBank/DDBJ databases">
        <authorList>
            <person name="Ashton P.M."/>
            <person name="Dallman T."/>
            <person name="Nair S."/>
            <person name="De Pinna E."/>
            <person name="Peters T."/>
            <person name="Grant K."/>
        </authorList>
    </citation>
    <scope>NUCLEOTIDE SEQUENCE [LARGE SCALE GENOMIC DNA]</scope>
    <source>
        <strain evidence="1">149361</strain>
    </source>
</reference>
<evidence type="ECO:0000313" key="2">
    <source>
        <dbReference type="EMBL" id="HAE6194685.1"/>
    </source>
</evidence>
<protein>
    <submittedName>
        <fullName evidence="1">Uncharacterized protein</fullName>
    </submittedName>
</protein>
<reference evidence="2" key="1">
    <citation type="journal article" date="2018" name="Genome Biol.">
        <title>SKESA: strategic k-mer extension for scrupulous assemblies.</title>
        <authorList>
            <person name="Souvorov A."/>
            <person name="Agarwala R."/>
            <person name="Lipman D.J."/>
        </authorList>
    </citation>
    <scope>NUCLEOTIDE SEQUENCE</scope>
    <source>
        <strain evidence="2">10-8458</strain>
    </source>
</reference>
<organism evidence="1">
    <name type="scientific">Salmonella enterica subsp. enterica serovar Lattenkamp</name>
    <dbReference type="NCBI Taxonomy" id="2564671"/>
    <lineage>
        <taxon>Bacteria</taxon>
        <taxon>Pseudomonadati</taxon>
        <taxon>Pseudomonadota</taxon>
        <taxon>Gammaproteobacteria</taxon>
        <taxon>Enterobacterales</taxon>
        <taxon>Enterobacteriaceae</taxon>
        <taxon>Salmonella</taxon>
    </lineage>
</organism>
<sequence length="86" mass="9663">MFNPLDNRKALALNPFHDGSYNPPVYIKPGLRVAVEIDSREMEVAILAAYDYGLDALNEDGREVLNRLIAELKDKITGQSNYRGIL</sequence>
<dbReference type="EMBL" id="DAASNA010000007">
    <property type="protein sequence ID" value="HAE6194685.1"/>
    <property type="molecule type" value="Genomic_DNA"/>
</dbReference>
<accession>A0A5W2LX94</accession>